<dbReference type="KEGG" id="vqi:CCZ37_07280"/>
<evidence type="ECO:0000313" key="1">
    <source>
        <dbReference type="EMBL" id="ASU22403.1"/>
    </source>
</evidence>
<gene>
    <name evidence="1" type="ORF">CCZ37_07280</name>
</gene>
<dbReference type="RefSeq" id="WP_094500163.1">
    <property type="nucleotide sequence ID" value="NZ_CAWNHI010000001.1"/>
</dbReference>
<dbReference type="EMBL" id="CP022741">
    <property type="protein sequence ID" value="ASU22403.1"/>
    <property type="molecule type" value="Genomic_DNA"/>
</dbReference>
<name>A0A223MY28_9VIBR</name>
<dbReference type="AlphaFoldDB" id="A0A223MY28"/>
<keyword evidence="2" id="KW-1185">Reference proteome</keyword>
<evidence type="ECO:0000313" key="2">
    <source>
        <dbReference type="Proteomes" id="UP000215148"/>
    </source>
</evidence>
<proteinExistence type="predicted"/>
<sequence>MKKLREVVYKALVDNLGVQPHLLSRIEGDDPIGIELVGGEEIFIHLQDNLLQTFVEIPVFDQRVIRAKSQKIMELLFLDESVFMNLKKDKLIMISEFPVNTFNAEIELADKLRFFNNVIHQVKN</sequence>
<accession>A0A223MY28</accession>
<reference evidence="1 2" key="1">
    <citation type="submission" date="2017-08" db="EMBL/GenBank/DDBJ databases">
        <title>The Vibrio qinghaiensis sp.-Q67 is a luminous bacteria isolated firstly from Qinghai lake, Qinghai province, China, which has been proved to be very sensitive to detect environmental and food pollutants. Therefore, complete genome analysis of V. qinghaiensis sp.-Q67 highlights the potential application of this strain on detection of hazards in the contaminated environments.</title>
        <authorList>
            <person name="Gong L."/>
        </authorList>
    </citation>
    <scope>NUCLEOTIDE SEQUENCE [LARGE SCALE GENOMIC DNA]</scope>
    <source>
        <strain evidence="1 2">Q67</strain>
    </source>
</reference>
<organism evidence="1 2">
    <name type="scientific">Vibrio qinghaiensis</name>
    <dbReference type="NCBI Taxonomy" id="2025808"/>
    <lineage>
        <taxon>Bacteria</taxon>
        <taxon>Pseudomonadati</taxon>
        <taxon>Pseudomonadota</taxon>
        <taxon>Gammaproteobacteria</taxon>
        <taxon>Vibrionales</taxon>
        <taxon>Vibrionaceae</taxon>
        <taxon>Vibrio</taxon>
    </lineage>
</organism>
<protein>
    <submittedName>
        <fullName evidence="1">Uncharacterized protein</fullName>
    </submittedName>
</protein>
<dbReference type="Proteomes" id="UP000215148">
    <property type="component" value="Chromosome 1"/>
</dbReference>